<comment type="caution">
    <text evidence="8">The sequence shown here is derived from an EMBL/GenBank/DDBJ whole genome shotgun (WGS) entry which is preliminary data.</text>
</comment>
<evidence type="ECO:0000259" key="7">
    <source>
        <dbReference type="Pfam" id="PF07195"/>
    </source>
</evidence>
<sequence>MASISSLGIGSGLDLTTLLSNLTTAESQPLVALQSRQTSFVAKLSAYGVVQNSLSTLQTAAKVLADPTLFQASKASVGNASVLSAAPSATSVAGNYAVNVTQLAQSQTLITQGQTTATTAIGSGVVTFDFGTITNGTLDSTSGTYSGASFTADSSRKAVSVTIDSTNNTLQGVRDAINKSGAGVTASIVNDGSGTPYRLVLTSTQTGKASSMRVAVTGDTALQSLLANDPAGTQNLKQTAVAQNAELTVGGIAVTSGSNTVSEAIQGTSLTLLATGSSSVNVQQDSSPVVSAVNALVSAYNGLQSTAASLTNYDKSTQKAAALLGDSSLRTMQSRIRSLLSSPPPGASSSLQTLSAIGISFQKDGTLSVDSTKLNTALSTNPAGVASLFSSAGTSTDGYGKQLSSMIDGFTAVGGTLKAAQDGMNATIKKIDNEYTNMQARVDARVATYKAQFSALDTAVSSMNNTLSYLTTQFDAMNGTSSSSSSSSSSKN</sequence>
<dbReference type="InterPro" id="IPR010809">
    <property type="entry name" value="FliD_C"/>
</dbReference>
<comment type="function">
    <text evidence="5">Required for morphogenesis and for the elongation of the flagellar filament by facilitating polymerization of the flagellin monomers at the tip of growing filament. Forms a capping structure, which prevents flagellin subunits (transported through the central channel of the flagellum) from leaking out without polymerization at the distal end.</text>
</comment>
<dbReference type="EMBL" id="JAUSRO010000017">
    <property type="protein sequence ID" value="MDP9902304.1"/>
    <property type="molecule type" value="Genomic_DNA"/>
</dbReference>
<evidence type="ECO:0000256" key="2">
    <source>
        <dbReference type="ARBA" id="ARBA00011255"/>
    </source>
</evidence>
<protein>
    <recommendedName>
        <fullName evidence="5">Flagellar hook-associated protein 2</fullName>
        <shortName evidence="5">HAP2</shortName>
    </recommendedName>
    <alternativeName>
        <fullName evidence="5">Flagellar cap protein</fullName>
    </alternativeName>
</protein>
<feature type="domain" description="Flagellar hook-associated protein 2 N-terminal" evidence="6">
    <location>
        <begin position="11"/>
        <end position="107"/>
    </location>
</feature>
<proteinExistence type="inferred from homology"/>
<evidence type="ECO:0000313" key="8">
    <source>
        <dbReference type="EMBL" id="MDP9902304.1"/>
    </source>
</evidence>
<keyword evidence="9" id="KW-1185">Reference proteome</keyword>
<dbReference type="Pfam" id="PF07195">
    <property type="entry name" value="FliD_C"/>
    <property type="match status" value="1"/>
</dbReference>
<dbReference type="RefSeq" id="WP_307692052.1">
    <property type="nucleotide sequence ID" value="NZ_JAUSRO010000017.1"/>
</dbReference>
<reference evidence="8 9" key="1">
    <citation type="submission" date="2023-07" db="EMBL/GenBank/DDBJ databases">
        <title>Sorghum-associated microbial communities from plants grown in Nebraska, USA.</title>
        <authorList>
            <person name="Schachtman D."/>
        </authorList>
    </citation>
    <scope>NUCLEOTIDE SEQUENCE [LARGE SCALE GENOMIC DNA]</scope>
    <source>
        <strain evidence="8 9">DS1607</strain>
    </source>
</reference>
<keyword evidence="4 5" id="KW-0975">Bacterial flagellum</keyword>
<evidence type="ECO:0000313" key="9">
    <source>
        <dbReference type="Proteomes" id="UP001226867"/>
    </source>
</evidence>
<dbReference type="InterPro" id="IPR003481">
    <property type="entry name" value="FliD_N"/>
</dbReference>
<keyword evidence="3" id="KW-0175">Coiled coil</keyword>
<dbReference type="PANTHER" id="PTHR30288">
    <property type="entry name" value="FLAGELLAR CAP/ASSEMBLY PROTEIN FLID"/>
    <property type="match status" value="1"/>
</dbReference>
<keyword evidence="8" id="KW-0282">Flagellum</keyword>
<dbReference type="PANTHER" id="PTHR30288:SF0">
    <property type="entry name" value="FLAGELLAR HOOK-ASSOCIATED PROTEIN 2"/>
    <property type="match status" value="1"/>
</dbReference>
<keyword evidence="8" id="KW-0966">Cell projection</keyword>
<evidence type="ECO:0000256" key="1">
    <source>
        <dbReference type="ARBA" id="ARBA00009764"/>
    </source>
</evidence>
<dbReference type="Pfam" id="PF02465">
    <property type="entry name" value="FliD_N"/>
    <property type="match status" value="1"/>
</dbReference>
<keyword evidence="8" id="KW-0969">Cilium</keyword>
<dbReference type="InterPro" id="IPR040026">
    <property type="entry name" value="FliD"/>
</dbReference>
<name>A0ABT9SD80_9BURK</name>
<evidence type="ECO:0000256" key="4">
    <source>
        <dbReference type="ARBA" id="ARBA00023143"/>
    </source>
</evidence>
<comment type="subcellular location">
    <subcellularLocation>
        <location evidence="5">Secreted</location>
    </subcellularLocation>
    <subcellularLocation>
        <location evidence="5">Bacterial flagellum</location>
    </subcellularLocation>
</comment>
<evidence type="ECO:0000256" key="3">
    <source>
        <dbReference type="ARBA" id="ARBA00023054"/>
    </source>
</evidence>
<gene>
    <name evidence="8" type="ORF">J2W36_004581</name>
</gene>
<organism evidence="8 9">
    <name type="scientific">Variovorax ginsengisoli</name>
    <dbReference type="NCBI Taxonomy" id="363844"/>
    <lineage>
        <taxon>Bacteria</taxon>
        <taxon>Pseudomonadati</taxon>
        <taxon>Pseudomonadota</taxon>
        <taxon>Betaproteobacteria</taxon>
        <taxon>Burkholderiales</taxon>
        <taxon>Comamonadaceae</taxon>
        <taxon>Variovorax</taxon>
    </lineage>
</organism>
<feature type="domain" description="Flagellar hook-associated protein 2 C-terminal" evidence="7">
    <location>
        <begin position="242"/>
        <end position="465"/>
    </location>
</feature>
<evidence type="ECO:0000256" key="5">
    <source>
        <dbReference type="RuleBase" id="RU362066"/>
    </source>
</evidence>
<comment type="subunit">
    <text evidence="2 5">Homopentamer.</text>
</comment>
<comment type="similarity">
    <text evidence="1 5">Belongs to the FliD family.</text>
</comment>
<keyword evidence="5" id="KW-0964">Secreted</keyword>
<accession>A0ABT9SD80</accession>
<evidence type="ECO:0000259" key="6">
    <source>
        <dbReference type="Pfam" id="PF02465"/>
    </source>
</evidence>
<dbReference type="Proteomes" id="UP001226867">
    <property type="component" value="Unassembled WGS sequence"/>
</dbReference>